<keyword evidence="10" id="KW-1185">Reference proteome</keyword>
<reference evidence="10" key="1">
    <citation type="journal article" date="2019" name="Int. J. Syst. Evol. Microbiol.">
        <title>The Global Catalogue of Microorganisms (GCM) 10K type strain sequencing project: providing services to taxonomists for standard genome sequencing and annotation.</title>
        <authorList>
            <consortium name="The Broad Institute Genomics Platform"/>
            <consortium name="The Broad Institute Genome Sequencing Center for Infectious Disease"/>
            <person name="Wu L."/>
            <person name="Ma J."/>
        </authorList>
    </citation>
    <scope>NUCLEOTIDE SEQUENCE [LARGE SCALE GENOMIC DNA]</scope>
    <source>
        <strain evidence="10">JCM 3369</strain>
    </source>
</reference>
<dbReference type="PROSITE" id="PS00136">
    <property type="entry name" value="SUBTILASE_ASP"/>
    <property type="match status" value="1"/>
</dbReference>
<feature type="active site" description="Charge relay system" evidence="5">
    <location>
        <position position="545"/>
    </location>
</feature>
<dbReference type="InterPro" id="IPR015943">
    <property type="entry name" value="WD40/YVTN_repeat-like_dom_sf"/>
</dbReference>
<dbReference type="InterPro" id="IPR036852">
    <property type="entry name" value="Peptidase_S8/S53_dom_sf"/>
</dbReference>
<evidence type="ECO:0000256" key="3">
    <source>
        <dbReference type="ARBA" id="ARBA00022801"/>
    </source>
</evidence>
<evidence type="ECO:0000256" key="4">
    <source>
        <dbReference type="ARBA" id="ARBA00022825"/>
    </source>
</evidence>
<dbReference type="InterPro" id="IPR000209">
    <property type="entry name" value="Peptidase_S8/S53_dom"/>
</dbReference>
<gene>
    <name evidence="9" type="ORF">ACFQKB_18665</name>
</gene>
<dbReference type="CDD" id="cd15482">
    <property type="entry name" value="Sialidase_non-viral"/>
    <property type="match status" value="2"/>
</dbReference>
<name>A0ABW2CLI8_9ACTN</name>
<evidence type="ECO:0000256" key="6">
    <source>
        <dbReference type="RuleBase" id="RU003355"/>
    </source>
</evidence>
<dbReference type="SUPFAM" id="SSF50939">
    <property type="entry name" value="Sialidases"/>
    <property type="match status" value="1"/>
</dbReference>
<comment type="similarity">
    <text evidence="1 5 6">Belongs to the peptidase S8 family.</text>
</comment>
<feature type="active site" description="Charge relay system" evidence="5">
    <location>
        <position position="225"/>
    </location>
</feature>
<dbReference type="EMBL" id="JBHSXS010000010">
    <property type="protein sequence ID" value="MFC6881786.1"/>
    <property type="molecule type" value="Genomic_DNA"/>
</dbReference>
<dbReference type="CDD" id="cd07474">
    <property type="entry name" value="Peptidases_S8_subtilisin_Vpr-like"/>
    <property type="match status" value="1"/>
</dbReference>
<proteinExistence type="inferred from homology"/>
<evidence type="ECO:0000313" key="9">
    <source>
        <dbReference type="EMBL" id="MFC6881786.1"/>
    </source>
</evidence>
<sequence>MTPSRSRHRPRPRLRPPDLARLRRGAAAVLLAAVPVTVAVPRALAGEGGDRTTDLIIEFAAAPAATAATAPAGLRAAAARQAVAERRGTLRAGQRDLLAKARSRGVRLTEKRSFTLLFNGVAVRARERDRAALASLPGVAAVHPDLTMRRADTASNELTGVPGVWKRKAPDGRGTRGDGTTVAVVDTGIDYRHPDLGGGFGQGRKVAAGYDFVNGDGDPRDDNGHGTHVAGIIAGDGGVQGVAPKAGLAAYKVLDGRGQGAESTVLAGLEAAADPAAAHPADVINMSLGAAGDGTEPIGRAATRAAQSGIVVVAAAGNEGPGAQTVGTPAAADGVISVGASTSGVRVPRLSVVRPAKENVQAFRNALSAVPPARASDAALLDGGHGTAEELDGLGDVKGAVVLVRGVDVTETEPVAREIERRGALAALFGGEESSGPQLAAERSGTAAKPPSGPPRDRFATGDGRLGRLVVLDADAYETAHLLGLLGKGKVRLRLASEDATDRLADFSSRGPSDRFGTKPDLVAPGVEILSTVPDGGTERLSGTSMAGPHVAGAAALLRQLHPDRPATAIGGALVAGAKRLDGLAPGEQGAGRLDLPAAADADVTASPPALSLGLADLSGRTVRGTGTVRLANAGKRRATVPLRARGFGNRADVRISPRTVSIPAGRSADVKVTVSARTPERDADLTGWIESSGRVRVRVPYLLAARHFTVHTSPDPSDGASEAFVHAPVALQAPPVVAVTGPDGRTAEVTARLDHDQWWRAPLRGDRAGTYRVTARGSTARGRVLTGDAAFEVTPADARGAHWDPVGPNSGSGAIATTPAAPGQAALSQFGDSGVWLTTDRGGSWRQQRRLPVGPRIGGTGRVVIDPRDGRRMWNAVSSGSFTAGQVDPTYQGKILRTEDGGRTWTTLRFPDVAVDGLVIDPSGTTLVALAGDAFHVSRDRGATWQARPAPWGSRPSDLSISGGALFVAAHDGVWTVPGITGDAPGDARLALAAPGTRHVQGDGTMVVTDANNGTVRGSRDGGATWKQLYQVPRGFPQSLRIVDGDILIGSYTEEHVGKDHGADWTTWKEPIEGAIENDFGAWGSGGDRETLLSSERAGLFATRDGGGSYTRVGIQGATVHDLAMANGADGRPSLIAATDFDLYRTAPPTGAVTARTREWGTAKEAYFGTAVGQLAVSPRDPREVWKVVTSPSVDVFKVLRSQDGGATWKQVVRAQETPYDLLVHPADPKRIAVPFKTLRDSGLLASDDGGATWRRLLHGHVFTTAAGDPKDPRRIWLGDRDGLYRSDDGGETVTKVQDGPVTKVFTDPSSPRRVIAAGAVIRVSDDGGRTFREARAGGPPMRVTDVVAARGGALYASTGAFTDAGLLKGGRGVLRSTDGGRTWANVSGDLQNTAVTALTATPDGAWLYAGTQDGGVHRLRLR</sequence>
<evidence type="ECO:0000256" key="5">
    <source>
        <dbReference type="PROSITE-ProRule" id="PRU01240"/>
    </source>
</evidence>
<dbReference type="PROSITE" id="PS51892">
    <property type="entry name" value="SUBTILASE"/>
    <property type="match status" value="1"/>
</dbReference>
<dbReference type="PANTHER" id="PTHR43806">
    <property type="entry name" value="PEPTIDASE S8"/>
    <property type="match status" value="1"/>
</dbReference>
<feature type="region of interest" description="Disordered" evidence="7">
    <location>
        <begin position="430"/>
        <end position="462"/>
    </location>
</feature>
<comment type="caution">
    <text evidence="9">The sequence shown here is derived from an EMBL/GenBank/DDBJ whole genome shotgun (WGS) entry which is preliminary data.</text>
</comment>
<evidence type="ECO:0000256" key="1">
    <source>
        <dbReference type="ARBA" id="ARBA00011073"/>
    </source>
</evidence>
<organism evidence="9 10">
    <name type="scientific">Actinomadura yumaensis</name>
    <dbReference type="NCBI Taxonomy" id="111807"/>
    <lineage>
        <taxon>Bacteria</taxon>
        <taxon>Bacillati</taxon>
        <taxon>Actinomycetota</taxon>
        <taxon>Actinomycetes</taxon>
        <taxon>Streptosporangiales</taxon>
        <taxon>Thermomonosporaceae</taxon>
        <taxon>Actinomadura</taxon>
    </lineage>
</organism>
<dbReference type="RefSeq" id="WP_378063396.1">
    <property type="nucleotide sequence ID" value="NZ_JBHSXS010000010.1"/>
</dbReference>
<dbReference type="PROSITE" id="PS00138">
    <property type="entry name" value="SUBTILASE_SER"/>
    <property type="match status" value="1"/>
</dbReference>
<dbReference type="PRINTS" id="PR00723">
    <property type="entry name" value="SUBTILISIN"/>
</dbReference>
<protein>
    <submittedName>
        <fullName evidence="9">S8 family serine peptidase</fullName>
    </submittedName>
</protein>
<feature type="active site" description="Charge relay system" evidence="5">
    <location>
        <position position="186"/>
    </location>
</feature>
<dbReference type="InterPro" id="IPR034213">
    <property type="entry name" value="S8_Vpr-like"/>
</dbReference>
<evidence type="ECO:0000256" key="7">
    <source>
        <dbReference type="SAM" id="MobiDB-lite"/>
    </source>
</evidence>
<evidence type="ECO:0000259" key="8">
    <source>
        <dbReference type="Pfam" id="PF00082"/>
    </source>
</evidence>
<keyword evidence="2 5" id="KW-0645">Protease</keyword>
<dbReference type="SUPFAM" id="SSF110296">
    <property type="entry name" value="Oligoxyloglucan reducing end-specific cellobiohydrolase"/>
    <property type="match status" value="2"/>
</dbReference>
<feature type="domain" description="Peptidase S8/S53" evidence="8">
    <location>
        <begin position="177"/>
        <end position="592"/>
    </location>
</feature>
<keyword evidence="4 5" id="KW-0720">Serine protease</keyword>
<dbReference type="PROSITE" id="PS00137">
    <property type="entry name" value="SUBTILASE_HIS"/>
    <property type="match status" value="1"/>
</dbReference>
<dbReference type="InterPro" id="IPR036278">
    <property type="entry name" value="Sialidase_sf"/>
</dbReference>
<accession>A0ABW2CLI8</accession>
<dbReference type="PANTHER" id="PTHR43806:SF65">
    <property type="entry name" value="SERINE PROTEASE APRX"/>
    <property type="match status" value="1"/>
</dbReference>
<dbReference type="InterPro" id="IPR023828">
    <property type="entry name" value="Peptidase_S8_Ser-AS"/>
</dbReference>
<evidence type="ECO:0000313" key="10">
    <source>
        <dbReference type="Proteomes" id="UP001596380"/>
    </source>
</evidence>
<keyword evidence="3 5" id="KW-0378">Hydrolase</keyword>
<dbReference type="Proteomes" id="UP001596380">
    <property type="component" value="Unassembled WGS sequence"/>
</dbReference>
<dbReference type="InterPro" id="IPR022398">
    <property type="entry name" value="Peptidase_S8_His-AS"/>
</dbReference>
<evidence type="ECO:0000256" key="2">
    <source>
        <dbReference type="ARBA" id="ARBA00022670"/>
    </source>
</evidence>
<dbReference type="InterPro" id="IPR050131">
    <property type="entry name" value="Peptidase_S8_subtilisin-like"/>
</dbReference>
<dbReference type="Gene3D" id="2.130.10.10">
    <property type="entry name" value="YVTN repeat-like/Quinoprotein amine dehydrogenase"/>
    <property type="match status" value="4"/>
</dbReference>
<dbReference type="Gene3D" id="3.40.50.200">
    <property type="entry name" value="Peptidase S8/S53 domain"/>
    <property type="match status" value="2"/>
</dbReference>
<dbReference type="InterPro" id="IPR015500">
    <property type="entry name" value="Peptidase_S8_subtilisin-rel"/>
</dbReference>
<dbReference type="Pfam" id="PF00082">
    <property type="entry name" value="Peptidase_S8"/>
    <property type="match status" value="1"/>
</dbReference>
<dbReference type="SUPFAM" id="SSF52743">
    <property type="entry name" value="Subtilisin-like"/>
    <property type="match status" value="1"/>
</dbReference>
<dbReference type="InterPro" id="IPR023827">
    <property type="entry name" value="Peptidase_S8_Asp-AS"/>
</dbReference>